<keyword evidence="3" id="KW-1185">Reference proteome</keyword>
<keyword evidence="1" id="KW-0732">Signal</keyword>
<evidence type="ECO:0008006" key="4">
    <source>
        <dbReference type="Google" id="ProtNLM"/>
    </source>
</evidence>
<organism evidence="2 3">
    <name type="scientific">Oesophagostomum dentatum</name>
    <name type="common">Nodular worm</name>
    <dbReference type="NCBI Taxonomy" id="61180"/>
    <lineage>
        <taxon>Eukaryota</taxon>
        <taxon>Metazoa</taxon>
        <taxon>Ecdysozoa</taxon>
        <taxon>Nematoda</taxon>
        <taxon>Chromadorea</taxon>
        <taxon>Rhabditida</taxon>
        <taxon>Rhabditina</taxon>
        <taxon>Rhabditomorpha</taxon>
        <taxon>Strongyloidea</taxon>
        <taxon>Strongylidae</taxon>
        <taxon>Oesophagostomum</taxon>
    </lineage>
</organism>
<dbReference type="Proteomes" id="UP000053660">
    <property type="component" value="Unassembled WGS sequence"/>
</dbReference>
<protein>
    <recommendedName>
        <fullName evidence="4">Glucuronosyltransferase</fullName>
    </recommendedName>
</protein>
<feature type="signal peptide" evidence="1">
    <location>
        <begin position="1"/>
        <end position="16"/>
    </location>
</feature>
<accession>A0A0B1S5A0</accession>
<feature type="chain" id="PRO_5002061368" description="Glucuronosyltransferase" evidence="1">
    <location>
        <begin position="17"/>
        <end position="82"/>
    </location>
</feature>
<evidence type="ECO:0000256" key="1">
    <source>
        <dbReference type="SAM" id="SignalP"/>
    </source>
</evidence>
<dbReference type="EMBL" id="KN609797">
    <property type="protein sequence ID" value="KHJ78415.1"/>
    <property type="molecule type" value="Genomic_DNA"/>
</dbReference>
<evidence type="ECO:0000313" key="2">
    <source>
        <dbReference type="EMBL" id="KHJ78415.1"/>
    </source>
</evidence>
<evidence type="ECO:0000313" key="3">
    <source>
        <dbReference type="Proteomes" id="UP000053660"/>
    </source>
</evidence>
<reference evidence="2 3" key="1">
    <citation type="submission" date="2014-03" db="EMBL/GenBank/DDBJ databases">
        <title>Draft genome of the hookworm Oesophagostomum dentatum.</title>
        <authorList>
            <person name="Mitreva M."/>
        </authorList>
    </citation>
    <scope>NUCLEOTIDE SEQUENCE [LARGE SCALE GENOMIC DNA]</scope>
    <source>
        <strain evidence="2 3">OD-Hann</strain>
    </source>
</reference>
<name>A0A0B1S5A0_OESDE</name>
<gene>
    <name evidence="2" type="ORF">OESDEN_21964</name>
</gene>
<dbReference type="AlphaFoldDB" id="A0A0B1S5A0"/>
<dbReference type="OrthoDB" id="5835829at2759"/>
<sequence length="82" mass="9039">MFSFFLLPLLLVTADAGKVLIYSPGYSLSHLISNGRIADTLVKAGHDVVMFIPDFMTLSSDFNGTKLAKVVRMRNISKGNIY</sequence>
<proteinExistence type="predicted"/>